<protein>
    <submittedName>
        <fullName evidence="2">Uncharacterized protein</fullName>
    </submittedName>
</protein>
<dbReference type="Proteomes" id="UP000234579">
    <property type="component" value="Unassembled WGS sequence"/>
</dbReference>
<comment type="caution">
    <text evidence="2">The sequence shown here is derived from an EMBL/GenBank/DDBJ whole genome shotgun (WGS) entry which is preliminary data.</text>
</comment>
<accession>A0A2I2AAX8</accession>
<proteinExistence type="predicted"/>
<dbReference type="AlphaFoldDB" id="A0A2I2AAX8"/>
<evidence type="ECO:0000313" key="2">
    <source>
        <dbReference type="EMBL" id="PLA76503.1"/>
    </source>
</evidence>
<keyword evidence="1" id="KW-0812">Transmembrane</keyword>
<name>A0A2I2AAX8_9LACO</name>
<dbReference type="EMBL" id="PKGI01000028">
    <property type="protein sequence ID" value="PLA76503.1"/>
    <property type="molecule type" value="Genomic_DNA"/>
</dbReference>
<feature type="transmembrane region" description="Helical" evidence="1">
    <location>
        <begin position="68"/>
        <end position="94"/>
    </location>
</feature>
<feature type="transmembrane region" description="Helical" evidence="1">
    <location>
        <begin position="36"/>
        <end position="56"/>
    </location>
</feature>
<gene>
    <name evidence="2" type="ORF">CYR79_05615</name>
</gene>
<reference evidence="3" key="1">
    <citation type="submission" date="2017-12" db="EMBL/GenBank/DDBJ databases">
        <authorList>
            <person name="Christensen H."/>
        </authorList>
    </citation>
    <scope>NUCLEOTIDE SEQUENCE [LARGE SCALE GENOMIC DNA]</scope>
    <source>
        <strain evidence="3">268A</strain>
    </source>
</reference>
<evidence type="ECO:0000313" key="3">
    <source>
        <dbReference type="Proteomes" id="UP000234579"/>
    </source>
</evidence>
<organism evidence="2 3">
    <name type="scientific">Ligilactobacillus agilis</name>
    <dbReference type="NCBI Taxonomy" id="1601"/>
    <lineage>
        <taxon>Bacteria</taxon>
        <taxon>Bacillati</taxon>
        <taxon>Bacillota</taxon>
        <taxon>Bacilli</taxon>
        <taxon>Lactobacillales</taxon>
        <taxon>Lactobacillaceae</taxon>
        <taxon>Ligilactobacillus</taxon>
    </lineage>
</organism>
<evidence type="ECO:0000256" key="1">
    <source>
        <dbReference type="SAM" id="Phobius"/>
    </source>
</evidence>
<keyword evidence="1" id="KW-0472">Membrane</keyword>
<dbReference type="RefSeq" id="WP_101811792.1">
    <property type="nucleotide sequence ID" value="NZ_PKGI01000028.1"/>
</dbReference>
<sequence length="103" mass="11949">MNKDLFKQYSKKLVYSLAILIKDARNWNVQLRTKDYIYGMVSIIILYLFGDILKFFTLRLIAWSDFSLGVIAFSALIFKLTLLFVGSSASIRLFKTVLRKIIS</sequence>
<keyword evidence="1" id="KW-1133">Transmembrane helix</keyword>